<evidence type="ECO:0000259" key="1">
    <source>
        <dbReference type="PROSITE" id="PS50011"/>
    </source>
</evidence>
<dbReference type="EMBL" id="JAPFFF010000001">
    <property type="protein sequence ID" value="KAK8899851.1"/>
    <property type="molecule type" value="Genomic_DNA"/>
</dbReference>
<proteinExistence type="predicted"/>
<dbReference type="SUPFAM" id="SSF56112">
    <property type="entry name" value="Protein kinase-like (PK-like)"/>
    <property type="match status" value="1"/>
</dbReference>
<dbReference type="InterPro" id="IPR008271">
    <property type="entry name" value="Ser/Thr_kinase_AS"/>
</dbReference>
<keyword evidence="3" id="KW-1185">Reference proteome</keyword>
<evidence type="ECO:0000313" key="2">
    <source>
        <dbReference type="EMBL" id="KAK8899851.1"/>
    </source>
</evidence>
<accession>A0ABR2LA09</accession>
<name>A0ABR2LA09_9EUKA</name>
<protein>
    <recommendedName>
        <fullName evidence="1">Protein kinase domain-containing protein</fullName>
    </recommendedName>
</protein>
<dbReference type="PROSITE" id="PS00108">
    <property type="entry name" value="PROTEIN_KINASE_ST"/>
    <property type="match status" value="1"/>
</dbReference>
<comment type="caution">
    <text evidence="2">The sequence shown here is derived from an EMBL/GenBank/DDBJ whole genome shotgun (WGS) entry which is preliminary data.</text>
</comment>
<dbReference type="InterPro" id="IPR000719">
    <property type="entry name" value="Prot_kinase_dom"/>
</dbReference>
<dbReference type="Pfam" id="PF00069">
    <property type="entry name" value="Pkinase"/>
    <property type="match status" value="1"/>
</dbReference>
<dbReference type="InterPro" id="IPR011009">
    <property type="entry name" value="Kinase-like_dom_sf"/>
</dbReference>
<dbReference type="Proteomes" id="UP001470230">
    <property type="component" value="Unassembled WGS sequence"/>
</dbReference>
<reference evidence="2 3" key="1">
    <citation type="submission" date="2024-04" db="EMBL/GenBank/DDBJ databases">
        <title>Tritrichomonas musculus Genome.</title>
        <authorList>
            <person name="Alves-Ferreira E."/>
            <person name="Grigg M."/>
            <person name="Lorenzi H."/>
            <person name="Galac M."/>
        </authorList>
    </citation>
    <scope>NUCLEOTIDE SEQUENCE [LARGE SCALE GENOMIC DNA]</scope>
    <source>
        <strain evidence="2 3">EAF2021</strain>
    </source>
</reference>
<gene>
    <name evidence="2" type="ORF">M9Y10_002174</name>
</gene>
<organism evidence="2 3">
    <name type="scientific">Tritrichomonas musculus</name>
    <dbReference type="NCBI Taxonomy" id="1915356"/>
    <lineage>
        <taxon>Eukaryota</taxon>
        <taxon>Metamonada</taxon>
        <taxon>Parabasalia</taxon>
        <taxon>Tritrichomonadida</taxon>
        <taxon>Tritrichomonadidae</taxon>
        <taxon>Tritrichomonas</taxon>
    </lineage>
</organism>
<evidence type="ECO:0000313" key="3">
    <source>
        <dbReference type="Proteomes" id="UP001470230"/>
    </source>
</evidence>
<dbReference type="PROSITE" id="PS50011">
    <property type="entry name" value="PROTEIN_KINASE_DOM"/>
    <property type="match status" value="1"/>
</dbReference>
<sequence>MVNQSLNSYVSSLKDDVNQLFSLMTIIRIFKGIEYLQSQSLLHRDLKPSNFLLVNDFLPYIADDDTVCDKNKDEFTYNFSSPLYSSPEQSCGM</sequence>
<dbReference type="Gene3D" id="1.10.510.10">
    <property type="entry name" value="Transferase(Phosphotransferase) domain 1"/>
    <property type="match status" value="1"/>
</dbReference>
<feature type="domain" description="Protein kinase" evidence="1">
    <location>
        <begin position="1"/>
        <end position="93"/>
    </location>
</feature>